<keyword evidence="8 11" id="KW-0472">Membrane</keyword>
<feature type="region of interest" description="Disordered" evidence="10">
    <location>
        <begin position="849"/>
        <end position="868"/>
    </location>
</feature>
<dbReference type="InterPro" id="IPR044746">
    <property type="entry name" value="ABCC_6TM_D1"/>
</dbReference>
<keyword evidence="9" id="KW-0325">Glycoprotein</keyword>
<dbReference type="EMBL" id="PPTA01000040">
    <property type="protein sequence ID" value="TFA97388.1"/>
    <property type="molecule type" value="Genomic_DNA"/>
</dbReference>
<comment type="subcellular location">
    <subcellularLocation>
        <location evidence="1">Cell membrane</location>
        <topology evidence="1">Multi-pass membrane protein</topology>
    </subcellularLocation>
</comment>
<dbReference type="InterPro" id="IPR050173">
    <property type="entry name" value="ABC_transporter_C-like"/>
</dbReference>
<feature type="transmembrane region" description="Helical" evidence="11">
    <location>
        <begin position="932"/>
        <end position="955"/>
    </location>
</feature>
<dbReference type="SUPFAM" id="SSF90123">
    <property type="entry name" value="ABC transporter transmembrane region"/>
    <property type="match status" value="2"/>
</dbReference>
<dbReference type="SMART" id="SM00382">
    <property type="entry name" value="AAA"/>
    <property type="match status" value="2"/>
</dbReference>
<dbReference type="InterPro" id="IPR017871">
    <property type="entry name" value="ABC_transporter-like_CS"/>
</dbReference>
<evidence type="ECO:0000256" key="4">
    <source>
        <dbReference type="ARBA" id="ARBA00022692"/>
    </source>
</evidence>
<keyword evidence="15" id="KW-1185">Reference proteome</keyword>
<keyword evidence="3" id="KW-1003">Cell membrane</keyword>
<evidence type="ECO:0000259" key="12">
    <source>
        <dbReference type="PROSITE" id="PS50893"/>
    </source>
</evidence>
<feature type="transmembrane region" description="Helical" evidence="11">
    <location>
        <begin position="1025"/>
        <end position="1043"/>
    </location>
</feature>
<feature type="transmembrane region" description="Helical" evidence="11">
    <location>
        <begin position="31"/>
        <end position="52"/>
    </location>
</feature>
<protein>
    <submittedName>
        <fullName evidence="14">Multidrug resistance-associated protein 1</fullName>
    </submittedName>
</protein>
<feature type="transmembrane region" description="Helical" evidence="11">
    <location>
        <begin position="1133"/>
        <end position="1155"/>
    </location>
</feature>
<evidence type="ECO:0000256" key="3">
    <source>
        <dbReference type="ARBA" id="ARBA00022475"/>
    </source>
</evidence>
<dbReference type="Gene3D" id="3.40.50.300">
    <property type="entry name" value="P-loop containing nucleotide triphosphate hydrolases"/>
    <property type="match status" value="2"/>
</dbReference>
<comment type="caution">
    <text evidence="14">The sequence shown here is derived from an EMBL/GenBank/DDBJ whole genome shotgun (WGS) entry which is preliminary data.</text>
</comment>
<evidence type="ECO:0000256" key="2">
    <source>
        <dbReference type="ARBA" id="ARBA00022448"/>
    </source>
</evidence>
<dbReference type="SUPFAM" id="SSF52540">
    <property type="entry name" value="P-loop containing nucleoside triphosphate hydrolases"/>
    <property type="match status" value="2"/>
</dbReference>
<dbReference type="Gene3D" id="1.20.1560.10">
    <property type="entry name" value="ABC transporter type 1, transmembrane domain"/>
    <property type="match status" value="2"/>
</dbReference>
<evidence type="ECO:0000256" key="11">
    <source>
        <dbReference type="SAM" id="Phobius"/>
    </source>
</evidence>
<keyword evidence="4 11" id="KW-0812">Transmembrane</keyword>
<feature type="domain" description="ABC transporter" evidence="12">
    <location>
        <begin position="1229"/>
        <end position="1476"/>
    </location>
</feature>
<evidence type="ECO:0000256" key="6">
    <source>
        <dbReference type="ARBA" id="ARBA00022840"/>
    </source>
</evidence>
<dbReference type="Pfam" id="PF00664">
    <property type="entry name" value="ABC_membrane"/>
    <property type="match status" value="1"/>
</dbReference>
<accession>A0ABY2GPJ3</accession>
<dbReference type="CDD" id="cd18579">
    <property type="entry name" value="ABC_6TM_ABCC_D1"/>
    <property type="match status" value="1"/>
</dbReference>
<sequence>MANDCDDSFGPFATNCTAHRFDFTLKFEQSILTIGPCALFLTCAIARLGLLLRESPKVKRQSWYHAKTVAYACFIALQLTSLVLWSKKTRLSGLVSVAAAVFTFVDSIALAVLSVLEFSRSVRPPTIILVYLVFSTAFDSAQCRTLWLIGERVAASVYTAGLAAKLLILLLELQEKRSFLLPPWNRLNPESTGSIINRSLFWWLNRLLIRGFRATLSGQSLYDTDAALKSRRLLSKIQDARRSWATPKFRLMQRHRLLFALLDSIRQSLILAALPRIFCIGFKFAQPFLLKRVVNYVANEKDHDPEKSTGFALVGATALVYISLAISKGFYQHQLFRSLTMVRGALVSLVYSHTLSAPAISSSADATPRAPNSASLTLIGPDAAAITSALEAIHEIWANPIEIILAIWLLERELGPGSVGPVFAVIVCSFSMSRLSKKMGPAMKDWSVAIQARISLTSGVLTHVQESKMLGTIPYWLDHISELRVFELHKSKKFRTFIAYMNMLGNAPTALSPIVTFGIALAVQSKSGDQLDLTTAFTSLSIIGLIVAPLSHLLYAVPLFASCLGSFDRINSFTDHNKSDQTKTLTRSDNPGELSDIGLSILSPRSGQHAIEATQVSFRVPGQNEPILKDLTFSVKHDSLTVVTGLIGSGKSMLLLGLLGELDTSGDLRLSSSSVSYCSQQTWLVKDSIKRNVVGPETSDVDEDWYKTVTKACALTRDIEMLPLKDLTNALNLSGGQKQRVALARALYARRRILIADDVFASLDPDTRHHVWSQVFGPAGLLRRIGCTTILATHLLEYAEDVDQIIILDQGRITHQGPSAVVQNAAIARKAVKTAESLGSSDFTECIEGENTTITKPQPKDEDEQEAEDLATTSDSSLYLFYFQSIGLKFGLAVICLAIIPVFLSQFTQIWLKWWTESSTESSNNGMYYGVYTALLCVHILTIGIDCWFMFVNVIPRSAIWLHRKLLETTLRSVLIPQLYGSGNPVCADGFDRAPMLFFYRMDTGDLINRFTQDMTLVDRELPTAMYTTLSAFLACIGEFILIMIGSKYLAAALPVALIILYALQKFYLATSRQLRILDLQAKAPLYRQLLETIDGLATIRAFRWQNVMEQESLDLLDLSQRPHYLLLSVQRWLTLVLDLLVTASAVLLVLFAVITQSTSPGYLAVAMYTVIGFSESLSNLLMSWTALETSLGAISRLKIFVKTTPQESEPLLKDQVHPPRSWPSVGEISLQGVQARYNLTEQDSSTPPVLDIVSLKISSGQKVAICGRTGSGKSSLLATLLKMVDYTGTIRIDDVDIANISTGELRSRLNVISQHPVLFPGTFRSNLILPNQQTTSSNAAARRLPPTDKEIINVLERLSLWETIQKFGTLDTDVGNISLSLGQQQLVCLARAILRKSESRILILDEAMSAVDSETERMMVEALEREFAEHTVLSVVHRLDTIRNYDTLLVLDMGKIVKFGSPEDLIDEGGRLVNA</sequence>
<evidence type="ECO:0000256" key="5">
    <source>
        <dbReference type="ARBA" id="ARBA00022741"/>
    </source>
</evidence>
<evidence type="ECO:0000256" key="10">
    <source>
        <dbReference type="SAM" id="MobiDB-lite"/>
    </source>
</evidence>
<evidence type="ECO:0000259" key="13">
    <source>
        <dbReference type="PROSITE" id="PS50929"/>
    </source>
</evidence>
<feature type="transmembrane region" description="Helical" evidence="11">
    <location>
        <begin position="269"/>
        <end position="290"/>
    </location>
</feature>
<dbReference type="InterPro" id="IPR003439">
    <property type="entry name" value="ABC_transporter-like_ATP-bd"/>
</dbReference>
<feature type="transmembrane region" description="Helical" evidence="11">
    <location>
        <begin position="497"/>
        <end position="523"/>
    </location>
</feature>
<feature type="domain" description="ABC transmembrane type-1" evidence="13">
    <location>
        <begin position="277"/>
        <end position="562"/>
    </location>
</feature>
<organism evidence="14 15">
    <name type="scientific">Trichoderma ghanense</name>
    <dbReference type="NCBI Taxonomy" id="65468"/>
    <lineage>
        <taxon>Eukaryota</taxon>
        <taxon>Fungi</taxon>
        <taxon>Dikarya</taxon>
        <taxon>Ascomycota</taxon>
        <taxon>Pezizomycotina</taxon>
        <taxon>Sordariomycetes</taxon>
        <taxon>Hypocreomycetidae</taxon>
        <taxon>Hypocreales</taxon>
        <taxon>Hypocreaceae</taxon>
        <taxon>Trichoderma</taxon>
    </lineage>
</organism>
<evidence type="ECO:0000313" key="14">
    <source>
        <dbReference type="EMBL" id="TFA97388.1"/>
    </source>
</evidence>
<keyword evidence="2" id="KW-0813">Transport</keyword>
<keyword evidence="6" id="KW-0067">ATP-binding</keyword>
<evidence type="ECO:0000256" key="9">
    <source>
        <dbReference type="ARBA" id="ARBA00023180"/>
    </source>
</evidence>
<evidence type="ECO:0000256" key="7">
    <source>
        <dbReference type="ARBA" id="ARBA00022989"/>
    </source>
</evidence>
<feature type="transmembrane region" description="Helical" evidence="11">
    <location>
        <begin position="535"/>
        <end position="561"/>
    </location>
</feature>
<evidence type="ECO:0000256" key="1">
    <source>
        <dbReference type="ARBA" id="ARBA00004651"/>
    </source>
</evidence>
<feature type="transmembrane region" description="Helical" evidence="11">
    <location>
        <begin position="64"/>
        <end position="85"/>
    </location>
</feature>
<reference evidence="14 15" key="1">
    <citation type="submission" date="2018-01" db="EMBL/GenBank/DDBJ databases">
        <title>Genome characterization of the sugarcane-associated fungus Trichoderma ghanense CCMA-1212 and their application in lignocelulose bioconversion.</title>
        <authorList>
            <person name="Steindorff A.S."/>
            <person name="Mendes T.D."/>
            <person name="Vilela E.S.D."/>
            <person name="Rodrigues D.S."/>
            <person name="Formighieri E.F."/>
            <person name="Melo I.S."/>
            <person name="Favaro L.C.L."/>
        </authorList>
    </citation>
    <scope>NUCLEOTIDE SEQUENCE [LARGE SCALE GENOMIC DNA]</scope>
    <source>
        <strain evidence="14 15">CCMA-1212</strain>
    </source>
</reference>
<dbReference type="InterPro" id="IPR044726">
    <property type="entry name" value="ABCC_6TM_D2"/>
</dbReference>
<feature type="domain" description="ABC transporter" evidence="12">
    <location>
        <begin position="611"/>
        <end position="835"/>
    </location>
</feature>
<feature type="transmembrane region" description="Helical" evidence="11">
    <location>
        <begin position="890"/>
        <end position="912"/>
    </location>
</feature>
<dbReference type="PROSITE" id="PS50893">
    <property type="entry name" value="ABC_TRANSPORTER_2"/>
    <property type="match status" value="2"/>
</dbReference>
<dbReference type="Pfam" id="PF24357">
    <property type="entry name" value="TMD0_ABC"/>
    <property type="match status" value="1"/>
</dbReference>
<evidence type="ECO:0000256" key="8">
    <source>
        <dbReference type="ARBA" id="ARBA00023136"/>
    </source>
</evidence>
<dbReference type="PANTHER" id="PTHR24223">
    <property type="entry name" value="ATP-BINDING CASSETTE SUB-FAMILY C"/>
    <property type="match status" value="1"/>
</dbReference>
<dbReference type="RefSeq" id="XP_073553590.1">
    <property type="nucleotide sequence ID" value="XM_073707912.1"/>
</dbReference>
<dbReference type="GeneID" id="300582362"/>
<dbReference type="PROSITE" id="PS00211">
    <property type="entry name" value="ABC_TRANSPORTER_1"/>
    <property type="match status" value="2"/>
</dbReference>
<dbReference type="InterPro" id="IPR056227">
    <property type="entry name" value="TMD0_ABC"/>
</dbReference>
<keyword evidence="7 11" id="KW-1133">Transmembrane helix</keyword>
<dbReference type="InterPro" id="IPR027417">
    <property type="entry name" value="P-loop_NTPase"/>
</dbReference>
<evidence type="ECO:0000313" key="15">
    <source>
        <dbReference type="Proteomes" id="UP001642720"/>
    </source>
</evidence>
<name>A0ABY2GPJ3_9HYPO</name>
<keyword evidence="5" id="KW-0547">Nucleotide-binding</keyword>
<dbReference type="Pfam" id="PF00005">
    <property type="entry name" value="ABC_tran"/>
    <property type="match status" value="2"/>
</dbReference>
<dbReference type="CDD" id="cd18580">
    <property type="entry name" value="ABC_6TM_ABCC_D2"/>
    <property type="match status" value="1"/>
</dbReference>
<dbReference type="Proteomes" id="UP001642720">
    <property type="component" value="Unassembled WGS sequence"/>
</dbReference>
<dbReference type="PANTHER" id="PTHR24223:SF399">
    <property type="entry name" value="ABC TRANSPORTER ATNG"/>
    <property type="match status" value="1"/>
</dbReference>
<feature type="transmembrane region" description="Helical" evidence="11">
    <location>
        <begin position="310"/>
        <end position="331"/>
    </location>
</feature>
<dbReference type="InterPro" id="IPR036640">
    <property type="entry name" value="ABC1_TM_sf"/>
</dbReference>
<dbReference type="InterPro" id="IPR011527">
    <property type="entry name" value="ABC1_TM_dom"/>
</dbReference>
<proteinExistence type="predicted"/>
<feature type="domain" description="ABC transmembrane type-1" evidence="13">
    <location>
        <begin position="892"/>
        <end position="1190"/>
    </location>
</feature>
<gene>
    <name evidence="14" type="ORF">CCMA1212_010885</name>
</gene>
<feature type="transmembrane region" description="Helical" evidence="11">
    <location>
        <begin position="91"/>
        <end position="116"/>
    </location>
</feature>
<dbReference type="PROSITE" id="PS50929">
    <property type="entry name" value="ABC_TM1F"/>
    <property type="match status" value="2"/>
</dbReference>
<dbReference type="InterPro" id="IPR003593">
    <property type="entry name" value="AAA+_ATPase"/>
</dbReference>
<feature type="transmembrane region" description="Helical" evidence="11">
    <location>
        <begin position="1049"/>
        <end position="1069"/>
    </location>
</feature>